<dbReference type="InterPro" id="IPR019188">
    <property type="entry name" value="SNAPC1"/>
</dbReference>
<dbReference type="GO" id="GO:0019185">
    <property type="term" value="C:snRNA-activating protein complex"/>
    <property type="evidence" value="ECO:0007669"/>
    <property type="project" value="TreeGrafter"/>
</dbReference>
<reference evidence="1 2" key="1">
    <citation type="submission" date="2021-06" db="EMBL/GenBank/DDBJ databases">
        <title>Caerostris extrusa draft genome.</title>
        <authorList>
            <person name="Kono N."/>
            <person name="Arakawa K."/>
        </authorList>
    </citation>
    <scope>NUCLEOTIDE SEQUENCE [LARGE SCALE GENOMIC DNA]</scope>
</reference>
<accession>A0AAV4SDI9</accession>
<dbReference type="PANTHER" id="PTHR15131">
    <property type="entry name" value="SMALL NUCLEAR RNA ACTIVATING COMPLEX, POLYPEPTIDE 1"/>
    <property type="match status" value="1"/>
</dbReference>
<dbReference type="PANTHER" id="PTHR15131:SF3">
    <property type="entry name" value="SNRNA-ACTIVATING PROTEIN COMPLEX SUBUNIT 1"/>
    <property type="match status" value="1"/>
</dbReference>
<name>A0AAV4SDI9_CAEEX</name>
<organism evidence="1 2">
    <name type="scientific">Caerostris extrusa</name>
    <name type="common">Bark spider</name>
    <name type="synonym">Caerostris bankana</name>
    <dbReference type="NCBI Taxonomy" id="172846"/>
    <lineage>
        <taxon>Eukaryota</taxon>
        <taxon>Metazoa</taxon>
        <taxon>Ecdysozoa</taxon>
        <taxon>Arthropoda</taxon>
        <taxon>Chelicerata</taxon>
        <taxon>Arachnida</taxon>
        <taxon>Araneae</taxon>
        <taxon>Araneomorphae</taxon>
        <taxon>Entelegynae</taxon>
        <taxon>Araneoidea</taxon>
        <taxon>Araneidae</taxon>
        <taxon>Caerostris</taxon>
    </lineage>
</organism>
<dbReference type="GO" id="GO:0042796">
    <property type="term" value="P:snRNA transcription by RNA polymerase III"/>
    <property type="evidence" value="ECO:0007669"/>
    <property type="project" value="TreeGrafter"/>
</dbReference>
<dbReference type="Pfam" id="PF09808">
    <property type="entry name" value="SNAPC1"/>
    <property type="match status" value="1"/>
</dbReference>
<dbReference type="EMBL" id="BPLR01009344">
    <property type="protein sequence ID" value="GIY31236.1"/>
    <property type="molecule type" value="Genomic_DNA"/>
</dbReference>
<dbReference type="Proteomes" id="UP001054945">
    <property type="component" value="Unassembled WGS sequence"/>
</dbReference>
<proteinExistence type="predicted"/>
<dbReference type="AlphaFoldDB" id="A0AAV4SDI9"/>
<dbReference type="GO" id="GO:0042795">
    <property type="term" value="P:snRNA transcription by RNA polymerase II"/>
    <property type="evidence" value="ECO:0007669"/>
    <property type="project" value="TreeGrafter"/>
</dbReference>
<comment type="caution">
    <text evidence="1">The sequence shown here is derived from an EMBL/GenBank/DDBJ whole genome shotgun (WGS) entry which is preliminary data.</text>
</comment>
<evidence type="ECO:0000313" key="1">
    <source>
        <dbReference type="EMBL" id="GIY31236.1"/>
    </source>
</evidence>
<evidence type="ECO:0008006" key="3">
    <source>
        <dbReference type="Google" id="ProtNLM"/>
    </source>
</evidence>
<keyword evidence="2" id="KW-1185">Reference proteome</keyword>
<evidence type="ECO:0000313" key="2">
    <source>
        <dbReference type="Proteomes" id="UP001054945"/>
    </source>
</evidence>
<sequence>MAQVKYLAAGFLNDAEKLLQDFMHGNSLEFSAFAKIWKKRNFSLIYALRPHERELREFTQEIFNITIDFLNGKSLFYQVGGVFLLYALYRNQILKSPVKIRLTPEQFETISTLRGESSVCNNRSFYYVVKYLIKNAFYFVACPSVMGPSSASAQETRKKEGIEVDSLESDLIELIDSNILNKLDESFARYQANMAMAKYPVTAVRDCQSRPFKTLAVQIKQLLNSAETSSKCTTAVMSSFSNDACKGSIGSRRAQLKAAAFAGSVSMAHVYRTMLQNYPATSCISESESALELPSNPNPPVRKIAIRKKKKRVPKYLRKVGRPKKYVSDESSDEWDLNPAKVVAESSQPGVRKRRAPRDTGLVGKRRSYIDKDVEDVYLKFKKVCEKFLPQSDESSLSSDESESLRVCKDAAFSEKENNKDSLFPNDIGGQKC</sequence>
<protein>
    <recommendedName>
        <fullName evidence="3">snRNA-activating protein complex subunit 1</fullName>
    </recommendedName>
</protein>
<dbReference type="GO" id="GO:0043565">
    <property type="term" value="F:sequence-specific DNA binding"/>
    <property type="evidence" value="ECO:0007669"/>
    <property type="project" value="TreeGrafter"/>
</dbReference>
<gene>
    <name evidence="1" type="primary">AVEN_132207_1</name>
    <name evidence="1" type="ORF">CEXT_321731</name>
</gene>